<name>A0A840GGB7_RHOTE</name>
<gene>
    <name evidence="1" type="ORF">GGD90_001620</name>
</gene>
<dbReference type="OrthoDB" id="9812088at2"/>
<dbReference type="EMBL" id="JACIGE010000005">
    <property type="protein sequence ID" value="MBB4247249.1"/>
    <property type="molecule type" value="Genomic_DNA"/>
</dbReference>
<proteinExistence type="predicted"/>
<comment type="caution">
    <text evidence="1">The sequence shown here is derived from an EMBL/GenBank/DDBJ whole genome shotgun (WGS) entry which is preliminary data.</text>
</comment>
<dbReference type="AlphaFoldDB" id="A0A840GGB7"/>
<dbReference type="RefSeq" id="WP_153116026.1">
    <property type="nucleotide sequence ID" value="NZ_JACIGE010000005.1"/>
</dbReference>
<evidence type="ECO:0000313" key="1">
    <source>
        <dbReference type="EMBL" id="MBB4247249.1"/>
    </source>
</evidence>
<reference evidence="1 2" key="1">
    <citation type="submission" date="2020-08" db="EMBL/GenBank/DDBJ databases">
        <title>Genome sequencing of Purple Non-Sulfur Bacteria from various extreme environments.</title>
        <authorList>
            <person name="Mayer M."/>
        </authorList>
    </citation>
    <scope>NUCLEOTIDE SEQUENCE [LARGE SCALE GENOMIC DNA]</scope>
    <source>
        <strain evidence="1 2">2761</strain>
    </source>
</reference>
<dbReference type="Proteomes" id="UP000587070">
    <property type="component" value="Unassembled WGS sequence"/>
</dbReference>
<keyword evidence="2" id="KW-1185">Reference proteome</keyword>
<organism evidence="1 2">
    <name type="scientific">Rhodocyclus tenuis</name>
    <name type="common">Rhodospirillum tenue</name>
    <dbReference type="NCBI Taxonomy" id="1066"/>
    <lineage>
        <taxon>Bacteria</taxon>
        <taxon>Pseudomonadati</taxon>
        <taxon>Pseudomonadota</taxon>
        <taxon>Betaproteobacteria</taxon>
        <taxon>Rhodocyclales</taxon>
        <taxon>Rhodocyclaceae</taxon>
        <taxon>Rhodocyclus</taxon>
    </lineage>
</organism>
<sequence length="142" mass="15352">MTYATQQDLLDAFGASELLNQTDIDPTPTGAIVTARVDRAIAAAAGEVEGYLAARYQVPLASVPANVKQAVCDIARYRLYRDNAPELVVENYKAAIRLCRDISTGAVRLPLPTGNEPERTESLVDFAGGQHVFARESLRGCE</sequence>
<protein>
    <submittedName>
        <fullName evidence="1">Phage gp36-like protein</fullName>
    </submittedName>
</protein>
<dbReference type="Pfam" id="PF07030">
    <property type="entry name" value="Phage_Mu_Gp36"/>
    <property type="match status" value="1"/>
</dbReference>
<accession>A0A840GGB7</accession>
<evidence type="ECO:0000313" key="2">
    <source>
        <dbReference type="Proteomes" id="UP000587070"/>
    </source>
</evidence>
<dbReference type="InterPro" id="IPR009752">
    <property type="entry name" value="Phage_Mu_GpJ"/>
</dbReference>